<evidence type="ECO:0000313" key="1">
    <source>
        <dbReference type="EMBL" id="JAD15629.1"/>
    </source>
</evidence>
<proteinExistence type="predicted"/>
<reference evidence="1" key="1">
    <citation type="submission" date="2014-09" db="EMBL/GenBank/DDBJ databases">
        <authorList>
            <person name="Magalhaes I.L.F."/>
            <person name="Oliveira U."/>
            <person name="Santos F.R."/>
            <person name="Vidigal T.H.D.A."/>
            <person name="Brescovit A.D."/>
            <person name="Santos A.J."/>
        </authorList>
    </citation>
    <scope>NUCLEOTIDE SEQUENCE</scope>
    <source>
        <tissue evidence="1">Shoot tissue taken approximately 20 cm above the soil surface</tissue>
    </source>
</reference>
<reference evidence="1" key="2">
    <citation type="journal article" date="2015" name="Data Brief">
        <title>Shoot transcriptome of the giant reed, Arundo donax.</title>
        <authorList>
            <person name="Barrero R.A."/>
            <person name="Guerrero F.D."/>
            <person name="Moolhuijzen P."/>
            <person name="Goolsby J.A."/>
            <person name="Tidwell J."/>
            <person name="Bellgard S.E."/>
            <person name="Bellgard M.I."/>
        </authorList>
    </citation>
    <scope>NUCLEOTIDE SEQUENCE</scope>
    <source>
        <tissue evidence="1">Shoot tissue taken approximately 20 cm above the soil surface</tissue>
    </source>
</reference>
<organism evidence="1">
    <name type="scientific">Arundo donax</name>
    <name type="common">Giant reed</name>
    <name type="synonym">Donax arundinaceus</name>
    <dbReference type="NCBI Taxonomy" id="35708"/>
    <lineage>
        <taxon>Eukaryota</taxon>
        <taxon>Viridiplantae</taxon>
        <taxon>Streptophyta</taxon>
        <taxon>Embryophyta</taxon>
        <taxon>Tracheophyta</taxon>
        <taxon>Spermatophyta</taxon>
        <taxon>Magnoliopsida</taxon>
        <taxon>Liliopsida</taxon>
        <taxon>Poales</taxon>
        <taxon>Poaceae</taxon>
        <taxon>PACMAD clade</taxon>
        <taxon>Arundinoideae</taxon>
        <taxon>Arundineae</taxon>
        <taxon>Arundo</taxon>
    </lineage>
</organism>
<dbReference type="EMBL" id="GBRH01282266">
    <property type="protein sequence ID" value="JAD15629.1"/>
    <property type="molecule type" value="Transcribed_RNA"/>
</dbReference>
<protein>
    <submittedName>
        <fullName evidence="1">Uncharacterized protein</fullName>
    </submittedName>
</protein>
<accession>A0A0A8XPF5</accession>
<name>A0A0A8XPF5_ARUDO</name>
<dbReference type="AlphaFoldDB" id="A0A0A8XPF5"/>
<sequence>MCVLACIARRMKILNCVRRLQELSSVTENFCVDFQMHFFV</sequence>